<dbReference type="PANTHER" id="PTHR37313:SF2">
    <property type="entry name" value="UPF0749 PROTEIN YLXX"/>
    <property type="match status" value="1"/>
</dbReference>
<sequence>MRNSEGSIFLFIASIIIGILISMNISFARESNFLFLSSKEYQDAYSYRNQLVNSVSNLNNEYLKYLDKLNSYEKNIINRNKIIEQINNELIQNKSLIGHSEVEGPGIRITLMDATTDFIEDPTMYSLRLIHDMDMINVVNDLMNAGAEAISINGIRLVPSSGIYCNGAFLRINGVQISAPFYINVIGNKETLKGYMLADDNYLKSLMFREIQVEVIDEDKIRVPAFEGKLEYKYSKSINK</sequence>
<dbReference type="InterPro" id="IPR010273">
    <property type="entry name" value="DUF881"/>
</dbReference>
<keyword evidence="3" id="KW-0812">Transmembrane</keyword>
<keyword evidence="5" id="KW-1185">Reference proteome</keyword>
<gene>
    <name evidence="4" type="ORF">GCM10008905_17180</name>
</gene>
<dbReference type="Pfam" id="PF05949">
    <property type="entry name" value="DUF881"/>
    <property type="match status" value="1"/>
</dbReference>
<dbReference type="EMBL" id="BAAACF010000001">
    <property type="protein sequence ID" value="GAA0723924.1"/>
    <property type="molecule type" value="Genomic_DNA"/>
</dbReference>
<dbReference type="PANTHER" id="PTHR37313">
    <property type="entry name" value="UPF0749 PROTEIN RV1825"/>
    <property type="match status" value="1"/>
</dbReference>
<dbReference type="RefSeq" id="WP_343768830.1">
    <property type="nucleotide sequence ID" value="NZ_BAAACF010000001.1"/>
</dbReference>
<evidence type="ECO:0000256" key="3">
    <source>
        <dbReference type="SAM" id="Phobius"/>
    </source>
</evidence>
<dbReference type="Proteomes" id="UP001500339">
    <property type="component" value="Unassembled WGS sequence"/>
</dbReference>
<name>A0ABN1IYM4_9CLOT</name>
<evidence type="ECO:0000256" key="2">
    <source>
        <dbReference type="SAM" id="Coils"/>
    </source>
</evidence>
<comment type="caution">
    <text evidence="4">The sequence shown here is derived from an EMBL/GenBank/DDBJ whole genome shotgun (WGS) entry which is preliminary data.</text>
</comment>
<evidence type="ECO:0000256" key="1">
    <source>
        <dbReference type="ARBA" id="ARBA00009108"/>
    </source>
</evidence>
<evidence type="ECO:0000313" key="5">
    <source>
        <dbReference type="Proteomes" id="UP001500339"/>
    </source>
</evidence>
<reference evidence="4 5" key="1">
    <citation type="journal article" date="2019" name="Int. J. Syst. Evol. Microbiol.">
        <title>The Global Catalogue of Microorganisms (GCM) 10K type strain sequencing project: providing services to taxonomists for standard genome sequencing and annotation.</title>
        <authorList>
            <consortium name="The Broad Institute Genomics Platform"/>
            <consortium name="The Broad Institute Genome Sequencing Center for Infectious Disease"/>
            <person name="Wu L."/>
            <person name="Ma J."/>
        </authorList>
    </citation>
    <scope>NUCLEOTIDE SEQUENCE [LARGE SCALE GENOMIC DNA]</scope>
    <source>
        <strain evidence="4 5">JCM 1405</strain>
    </source>
</reference>
<feature type="coiled-coil region" evidence="2">
    <location>
        <begin position="55"/>
        <end position="89"/>
    </location>
</feature>
<comment type="similarity">
    <text evidence="1">Belongs to the UPF0749 family.</text>
</comment>
<organism evidence="4 5">
    <name type="scientific">Clostridium malenominatum</name>
    <dbReference type="NCBI Taxonomy" id="1539"/>
    <lineage>
        <taxon>Bacteria</taxon>
        <taxon>Bacillati</taxon>
        <taxon>Bacillota</taxon>
        <taxon>Clostridia</taxon>
        <taxon>Eubacteriales</taxon>
        <taxon>Clostridiaceae</taxon>
        <taxon>Clostridium</taxon>
    </lineage>
</organism>
<evidence type="ECO:0000313" key="4">
    <source>
        <dbReference type="EMBL" id="GAA0723924.1"/>
    </source>
</evidence>
<feature type="transmembrane region" description="Helical" evidence="3">
    <location>
        <begin position="6"/>
        <end position="27"/>
    </location>
</feature>
<dbReference type="Gene3D" id="3.30.70.1880">
    <property type="entry name" value="Protein of unknown function DUF881"/>
    <property type="match status" value="1"/>
</dbReference>
<keyword evidence="2" id="KW-0175">Coiled coil</keyword>
<proteinExistence type="inferred from homology"/>
<keyword evidence="3" id="KW-0472">Membrane</keyword>
<accession>A0ABN1IYM4</accession>
<keyword evidence="3" id="KW-1133">Transmembrane helix</keyword>
<protein>
    <submittedName>
        <fullName evidence="4">DUF881 domain-containing protein</fullName>
    </submittedName>
</protein>